<evidence type="ECO:0000256" key="4">
    <source>
        <dbReference type="ARBA" id="ARBA00022499"/>
    </source>
</evidence>
<protein>
    <recommendedName>
        <fullName evidence="10">Ubiquitin-protein ligase E3C</fullName>
        <ecNumber evidence="3">2.3.2.26</ecNumber>
    </recommendedName>
    <alternativeName>
        <fullName evidence="11">HECT-type ubiquitin transferase E3C</fullName>
    </alternativeName>
    <alternativeName>
        <fullName evidence="12">RTA-associated ubiquitin ligase</fullName>
    </alternativeName>
</protein>
<accession>A0A6P4ZNE2</accession>
<dbReference type="PANTHER" id="PTHR45700">
    <property type="entry name" value="UBIQUITIN-PROTEIN LIGASE E3C"/>
    <property type="match status" value="1"/>
</dbReference>
<dbReference type="Gene3D" id="3.30.2410.10">
    <property type="entry name" value="Hect, E3 ligase catalytic domain"/>
    <property type="match status" value="1"/>
</dbReference>
<dbReference type="EC" id="2.3.2.26" evidence="3"/>
<dbReference type="PROSITE" id="PS50237">
    <property type="entry name" value="HECT"/>
    <property type="match status" value="1"/>
</dbReference>
<dbReference type="Gene3D" id="3.30.2160.10">
    <property type="entry name" value="Hect, E3 ligase catalytic domain"/>
    <property type="match status" value="1"/>
</dbReference>
<dbReference type="CDD" id="cd00078">
    <property type="entry name" value="HECTc"/>
    <property type="match status" value="1"/>
</dbReference>
<evidence type="ECO:0000256" key="11">
    <source>
        <dbReference type="ARBA" id="ARBA00077269"/>
    </source>
</evidence>
<dbReference type="GO" id="GO:0006511">
    <property type="term" value="P:ubiquitin-dependent protein catabolic process"/>
    <property type="evidence" value="ECO:0007669"/>
    <property type="project" value="TreeGrafter"/>
</dbReference>
<evidence type="ECO:0000256" key="1">
    <source>
        <dbReference type="ARBA" id="ARBA00000885"/>
    </source>
</evidence>
<comment type="subunit">
    <text evidence="9">Interacts with 26S proteasomes. Interacts (via the HECT domain) with UBE2D1 and, less efficiently, with UBE2L3.</text>
</comment>
<evidence type="ECO:0000256" key="2">
    <source>
        <dbReference type="ARBA" id="ARBA00004906"/>
    </source>
</evidence>
<evidence type="ECO:0000313" key="16">
    <source>
        <dbReference type="RefSeq" id="XP_019632547.1"/>
    </source>
</evidence>
<evidence type="ECO:0000256" key="5">
    <source>
        <dbReference type="ARBA" id="ARBA00022679"/>
    </source>
</evidence>
<evidence type="ECO:0000256" key="12">
    <source>
        <dbReference type="ARBA" id="ARBA00081642"/>
    </source>
</evidence>
<dbReference type="InterPro" id="IPR035983">
    <property type="entry name" value="Hect_E3_ubiquitin_ligase"/>
</dbReference>
<dbReference type="Pfam" id="PF00632">
    <property type="entry name" value="HECT"/>
    <property type="match status" value="1"/>
</dbReference>
<dbReference type="InterPro" id="IPR000569">
    <property type="entry name" value="HECT_dom"/>
</dbReference>
<comment type="pathway">
    <text evidence="2">Protein modification; protein ubiquitination.</text>
</comment>
<keyword evidence="4" id="KW-1017">Isopeptide bond</keyword>
<dbReference type="RefSeq" id="XP_019632547.1">
    <property type="nucleotide sequence ID" value="XM_019776988.1"/>
</dbReference>
<dbReference type="PROSITE" id="PS50096">
    <property type="entry name" value="IQ"/>
    <property type="match status" value="1"/>
</dbReference>
<sequence>MYTSSFSGFSGDFRTRPTVALGGASRKEPRDVLLKRAQVEREKREEQRRRQNASITIQSYARAMWVRNEQKDHQRMLYDACMTDMERGQVTPDPSNLSWLARRLLFFYTQQQDTDRLVKLCQLLLKKKNVGSLVCTIGKDTWTHQIKRILLLSSRYLEMIAESRSPIAVPLRMLETFTDTAVYQESSLLTHQQSEMVVLETMDYLCSHGYFRHVGSLVNSRIPDSIEHSTNPPTPLAATLLEFIVKPLTLISSQQAKDTYRDTVLWALCKDLLTQPITEQVRNFILPAMAGGKQGFPFEDLLQALAPVNHDVPANEGESSPVSHSRVEPSPWLLYSLLELGDCQVERLNQSALTSYLHVLETLLPTLPSVGRAASHQAADSDSEEEDMDTLDPMFLKSGSLNSPQALREQCIAMLGSWNHINCFLRCIFSGLSHPTLLALCSILHTLMARHNLQVHKFRLLYTLAFNGAFLRQLYAAVLGATKTTATGSKVQLLQLLAGGIPMAPEDAQRVVPPLSLFCSLFSHSLMSLHDIDFYAEKPDRSHAMPFRLSELVSMSAVLRDVCVGIIELAIPDTKPTVGEDYRKAMNSVGAKVSDGADLDFQRQTEDWAHLFKVITHVVAQLKARDTRQRFCPHGHWLSTRVNIQATRPSAMQRGQTMSLFGRRRPFPGLVQLGRSDMDVNDEDAPLLSVTETRQLTILKELPFVVPFEERVKLFQQLILKDKDEHQADSMFFLERGNSRLIDVMIRRNYIYEDAYDKLSPENEPNLKKRMRVNLVNFQGLEEAGIDGGGIFREFLHELLKAGFDPNRGFFRTTNDGQVYPNPASELLVEHYARHYYFLGRMLGKALYENMLVEIPFASFFLSKILSKHNHVDIDQLQSLDPEVYRNLLFLKNYDGDVSDLALNFTIVNNDLGEAQVVELKPGGQNIPVTSENRIQYIHLVADYRLNKQIRAHCMSFRQGLADVVNLEWLRMFDDQELQVVISGSQQPIDVADLRKHTNYSGGYTDEHPVIETFWKVVREFTNRQRRHLLKFVTSCSRPPLLGFKELYPAFCIHHGGPEEDRLPTASTCMNLLKLPEFQDEETMRSKLLYAVESNAGFELS</sequence>
<dbReference type="FunFam" id="3.90.1750.10:FF:000014">
    <property type="entry name" value="Putative Ubiquitin-protein ligase E3C"/>
    <property type="match status" value="1"/>
</dbReference>
<dbReference type="Gene3D" id="3.90.1750.10">
    <property type="entry name" value="Hect, E3 ligase catalytic domains"/>
    <property type="match status" value="1"/>
</dbReference>
<feature type="domain" description="HECT" evidence="14">
    <location>
        <begin position="763"/>
        <end position="1101"/>
    </location>
</feature>
<evidence type="ECO:0000313" key="15">
    <source>
        <dbReference type="Proteomes" id="UP000515135"/>
    </source>
</evidence>
<evidence type="ECO:0000256" key="6">
    <source>
        <dbReference type="ARBA" id="ARBA00022786"/>
    </source>
</evidence>
<dbReference type="GeneID" id="109476110"/>
<proteinExistence type="inferred from homology"/>
<evidence type="ECO:0000256" key="8">
    <source>
        <dbReference type="ARBA" id="ARBA00061050"/>
    </source>
</evidence>
<dbReference type="GO" id="GO:0000209">
    <property type="term" value="P:protein polyubiquitination"/>
    <property type="evidence" value="ECO:0007669"/>
    <property type="project" value="InterPro"/>
</dbReference>
<evidence type="ECO:0000256" key="13">
    <source>
        <dbReference type="PROSITE-ProRule" id="PRU00104"/>
    </source>
</evidence>
<dbReference type="SMART" id="SM00119">
    <property type="entry name" value="HECTc"/>
    <property type="match status" value="1"/>
</dbReference>
<organism evidence="15 16">
    <name type="scientific">Branchiostoma belcheri</name>
    <name type="common">Amphioxus</name>
    <dbReference type="NCBI Taxonomy" id="7741"/>
    <lineage>
        <taxon>Eukaryota</taxon>
        <taxon>Metazoa</taxon>
        <taxon>Chordata</taxon>
        <taxon>Cephalochordata</taxon>
        <taxon>Leptocardii</taxon>
        <taxon>Amphioxiformes</taxon>
        <taxon>Branchiostomatidae</taxon>
        <taxon>Branchiostoma</taxon>
    </lineage>
</organism>
<comment type="similarity">
    <text evidence="8">Belongs to the UBE3C family.</text>
</comment>
<name>A0A6P4ZNE2_BRABE</name>
<dbReference type="FunFam" id="3.30.2410.10:FF:000011">
    <property type="entry name" value="Putative Ubiquitin-protein ligase E3C"/>
    <property type="match status" value="1"/>
</dbReference>
<feature type="active site" description="Glycyl thioester intermediate" evidence="13">
    <location>
        <position position="1069"/>
    </location>
</feature>
<keyword evidence="6 13" id="KW-0833">Ubl conjugation pathway</keyword>
<dbReference type="InterPro" id="IPR044611">
    <property type="entry name" value="E3A/B/C-like"/>
</dbReference>
<dbReference type="Proteomes" id="UP000515135">
    <property type="component" value="Unplaced"/>
</dbReference>
<comment type="catalytic activity">
    <reaction evidence="1">
        <text>S-ubiquitinyl-[E2 ubiquitin-conjugating enzyme]-L-cysteine + [acceptor protein]-L-lysine = [E2 ubiquitin-conjugating enzyme]-L-cysteine + N(6)-ubiquitinyl-[acceptor protein]-L-lysine.</text>
        <dbReference type="EC" id="2.3.2.26"/>
    </reaction>
</comment>
<keyword evidence="7" id="KW-0832">Ubl conjugation</keyword>
<evidence type="ECO:0000256" key="10">
    <source>
        <dbReference type="ARBA" id="ARBA00067506"/>
    </source>
</evidence>
<evidence type="ECO:0000259" key="14">
    <source>
        <dbReference type="PROSITE" id="PS50237"/>
    </source>
</evidence>
<evidence type="ECO:0000256" key="9">
    <source>
        <dbReference type="ARBA" id="ARBA00063372"/>
    </source>
</evidence>
<dbReference type="AlphaFoldDB" id="A0A6P4ZNE2"/>
<dbReference type="SUPFAM" id="SSF56204">
    <property type="entry name" value="Hect, E3 ligase catalytic domain"/>
    <property type="match status" value="1"/>
</dbReference>
<dbReference type="FunFam" id="3.30.2160.10:FF:000002">
    <property type="entry name" value="Putative Ubiquitin-protein ligase E3C"/>
    <property type="match status" value="1"/>
</dbReference>
<dbReference type="OrthoDB" id="8068875at2759"/>
<gene>
    <name evidence="16" type="primary">LOC109476110</name>
</gene>
<reference evidence="16" key="1">
    <citation type="submission" date="2025-08" db="UniProtKB">
        <authorList>
            <consortium name="RefSeq"/>
        </authorList>
    </citation>
    <scope>IDENTIFICATION</scope>
    <source>
        <tissue evidence="16">Gonad</tissue>
    </source>
</reference>
<evidence type="ECO:0000256" key="7">
    <source>
        <dbReference type="ARBA" id="ARBA00022843"/>
    </source>
</evidence>
<dbReference type="KEGG" id="bbel:109476110"/>
<evidence type="ECO:0000256" key="3">
    <source>
        <dbReference type="ARBA" id="ARBA00012485"/>
    </source>
</evidence>
<dbReference type="GO" id="GO:0061630">
    <property type="term" value="F:ubiquitin protein ligase activity"/>
    <property type="evidence" value="ECO:0007669"/>
    <property type="project" value="UniProtKB-EC"/>
</dbReference>
<dbReference type="PANTHER" id="PTHR45700:SF2">
    <property type="entry name" value="UBIQUITIN-PROTEIN LIGASE E3C"/>
    <property type="match status" value="1"/>
</dbReference>
<keyword evidence="5" id="KW-0808">Transferase</keyword>
<keyword evidence="15" id="KW-1185">Reference proteome</keyword>